<dbReference type="EMBL" id="LFVZ01000014">
    <property type="protein sequence ID" value="KTW26114.1"/>
    <property type="molecule type" value="Genomic_DNA"/>
</dbReference>
<dbReference type="Pfam" id="PF03810">
    <property type="entry name" value="IBN_N"/>
    <property type="match status" value="1"/>
</dbReference>
<evidence type="ECO:0000313" key="7">
    <source>
        <dbReference type="Proteomes" id="UP000054454"/>
    </source>
</evidence>
<accession>A0A0W4ZCG4</accession>
<dbReference type="VEuPathDB" id="FungiDB:T552_03008"/>
<keyword evidence="7" id="KW-1185">Reference proteome</keyword>
<evidence type="ECO:0000256" key="3">
    <source>
        <dbReference type="ARBA" id="ARBA00022448"/>
    </source>
</evidence>
<evidence type="ECO:0000256" key="2">
    <source>
        <dbReference type="ARBA" id="ARBA00007991"/>
    </source>
</evidence>
<dbReference type="Pfam" id="PF25758">
    <property type="entry name" value="TPR_IPO11"/>
    <property type="match status" value="1"/>
</dbReference>
<dbReference type="GO" id="GO:0006606">
    <property type="term" value="P:protein import into nucleus"/>
    <property type="evidence" value="ECO:0007669"/>
    <property type="project" value="TreeGrafter"/>
</dbReference>
<dbReference type="SUPFAM" id="SSF48371">
    <property type="entry name" value="ARM repeat"/>
    <property type="match status" value="1"/>
</dbReference>
<comment type="subcellular location">
    <subcellularLocation>
        <location evidence="1">Nucleus</location>
    </subcellularLocation>
</comment>
<dbReference type="Proteomes" id="UP000054454">
    <property type="component" value="Unassembled WGS sequence"/>
</dbReference>
<dbReference type="InterPro" id="IPR011989">
    <property type="entry name" value="ARM-like"/>
</dbReference>
<evidence type="ECO:0000313" key="6">
    <source>
        <dbReference type="EMBL" id="KTW26114.1"/>
    </source>
</evidence>
<reference evidence="7" key="1">
    <citation type="journal article" date="2016" name="Nat. Commun.">
        <title>Genome analysis of three Pneumocystis species reveals adaptation mechanisms to life exclusively in mammalian hosts.</title>
        <authorList>
            <person name="Ma L."/>
            <person name="Chen Z."/>
            <person name="Huang D.W."/>
            <person name="Kutty G."/>
            <person name="Ishihara M."/>
            <person name="Wang H."/>
            <person name="Abouelleil A."/>
            <person name="Bishop L."/>
            <person name="Davey E."/>
            <person name="Deng R."/>
            <person name="Deng X."/>
            <person name="Fan L."/>
            <person name="Fantoni G."/>
            <person name="Fitzgerald M."/>
            <person name="Gogineni E."/>
            <person name="Goldberg J.M."/>
            <person name="Handley G."/>
            <person name="Hu X."/>
            <person name="Huber C."/>
            <person name="Jiao X."/>
            <person name="Jones K."/>
            <person name="Levin J.Z."/>
            <person name="Liu Y."/>
            <person name="Macdonald P."/>
            <person name="Melnikov A."/>
            <person name="Raley C."/>
            <person name="Sassi M."/>
            <person name="Sherman B.T."/>
            <person name="Song X."/>
            <person name="Sykes S."/>
            <person name="Tran B."/>
            <person name="Walsh L."/>
            <person name="Xia Y."/>
            <person name="Yang J."/>
            <person name="Young S."/>
            <person name="Zeng Q."/>
            <person name="Zheng X."/>
            <person name="Stephens R."/>
            <person name="Nusbaum C."/>
            <person name="Birren B.W."/>
            <person name="Azadi P."/>
            <person name="Lempicki R.A."/>
            <person name="Cuomo C.A."/>
            <person name="Kovacs J.A."/>
        </authorList>
    </citation>
    <scope>NUCLEOTIDE SEQUENCE [LARGE SCALE GENOMIC DNA]</scope>
    <source>
        <strain evidence="7">B80</strain>
    </source>
</reference>
<name>A0A0W4ZCG4_PNEC8</name>
<gene>
    <name evidence="6" type="ORF">T552_03008</name>
</gene>
<comment type="caution">
    <text evidence="6">The sequence shown here is derived from an EMBL/GenBank/DDBJ whole genome shotgun (WGS) entry which is preliminary data.</text>
</comment>
<dbReference type="GO" id="GO:0005635">
    <property type="term" value="C:nuclear envelope"/>
    <property type="evidence" value="ECO:0007669"/>
    <property type="project" value="TreeGrafter"/>
</dbReference>
<dbReference type="SMART" id="SM00913">
    <property type="entry name" value="IBN_N"/>
    <property type="match status" value="1"/>
</dbReference>
<evidence type="ECO:0000259" key="5">
    <source>
        <dbReference type="PROSITE" id="PS50166"/>
    </source>
</evidence>
<feature type="domain" description="Importin N-terminal" evidence="5">
    <location>
        <begin position="24"/>
        <end position="96"/>
    </location>
</feature>
<dbReference type="Gene3D" id="1.25.10.10">
    <property type="entry name" value="Leucine-rich Repeat Variant"/>
    <property type="match status" value="1"/>
</dbReference>
<dbReference type="OrthoDB" id="361693at2759"/>
<comment type="similarity">
    <text evidence="2">Belongs to the importin beta family.</text>
</comment>
<dbReference type="InterPro" id="IPR058669">
    <property type="entry name" value="TPR_IPO7/11-like"/>
</dbReference>
<dbReference type="InterPro" id="IPR001494">
    <property type="entry name" value="Importin-beta_N"/>
</dbReference>
<evidence type="ECO:0000256" key="4">
    <source>
        <dbReference type="ARBA" id="ARBA00023242"/>
    </source>
</evidence>
<sequence>MMHETIIETLYGSVSQDILIVKAAEEKLKSWETVPGFYLSLQDIFMEKGLPNNVRWISIIYLKNGIDRYWRKSAKNALSLDEKERIRKRVLQCSIEENHLLAVQNSILAAKIARLDFPNDWPFLFEELSLMIMESIASKSYTFQQRHLYTLYQIVKNLCASRLVRAKYNLQQITPKLFELVSEIFKNYTDQWIYTVQSNFSESEIFPFLQISHICLKILRRLIIYGFEYPYKNENAQFFFQLSYKYLKIYFDLCKHLKEKISFLYSHIILFGKMFLNFSSTQSTSIFLMPNSIEIVLTYLNIIEENANIFTEQDTEYVNFIYKIVIQGLLLIKSSVKFLHNSDILLEFKLGEYKQEIEKTYKILKENLFNSEILQRIFEILITKFIVLKPNDLFAWEEDPEQWLLTEEKQSWEYELRPCAESLFIDIFSIYNNVLSNFLISLLQAVEITFDENTFFLKEAVYNAFGLSICFLPDSVDFNYIFMNFLSKDIQIQNSRISKIIYRRILILISQWVSSKSSKNIQNNIYTIIERFLGPYEESNDLIVQFTASMSLKQCVDELDFEKEQFYPYLKNILDGLLHLINRCKLSDSKLKVLEVINIIIERMGQQISPYIQSIVDILPSLWENSEEGHLIKATVIVTLTKLIKSLREESGKYHPLVMQLIRYSIGSSMNTYIYLMEDALELWHALLQETQNSSFEVLSLIPLAITCLDHGDDILKKVFYIFESYILLSGNEFMKLYSLQFLTKLSNLLGELRLDVFYIIIKVLDLAFQTTSIHLYSDELIKSRFIFKILESIIINQEPKPIIIQYFSLISRISMQDPCIIFDFLAKFSFQQDISSNEEIINNFINTWISTFDNIGNPKYRKLNVMGITSLLITNNPYILANIKSLINIWSETLSEINENKEGDALIYWNTQDDENDLDITNNPEMARRQQLIKQDPIHTTHLETYIHQFFFSCVEKNNGLEQFKINY</sequence>
<dbReference type="PANTHER" id="PTHR10997">
    <property type="entry name" value="IMPORTIN-7, 8, 11"/>
    <property type="match status" value="1"/>
</dbReference>
<protein>
    <recommendedName>
        <fullName evidence="5">Importin N-terminal domain-containing protein</fullName>
    </recommendedName>
</protein>
<dbReference type="GO" id="GO:0005829">
    <property type="term" value="C:cytosol"/>
    <property type="evidence" value="ECO:0007669"/>
    <property type="project" value="TreeGrafter"/>
</dbReference>
<dbReference type="GO" id="GO:0031267">
    <property type="term" value="F:small GTPase binding"/>
    <property type="evidence" value="ECO:0007669"/>
    <property type="project" value="InterPro"/>
</dbReference>
<dbReference type="PANTHER" id="PTHR10997:SF7">
    <property type="entry name" value="IMPORTIN-11"/>
    <property type="match status" value="1"/>
</dbReference>
<dbReference type="GeneID" id="28937731"/>
<keyword evidence="4" id="KW-0539">Nucleus</keyword>
<dbReference type="AlphaFoldDB" id="A0A0W4ZCG4"/>
<evidence type="ECO:0000256" key="1">
    <source>
        <dbReference type="ARBA" id="ARBA00004123"/>
    </source>
</evidence>
<dbReference type="InterPro" id="IPR016024">
    <property type="entry name" value="ARM-type_fold"/>
</dbReference>
<dbReference type="PROSITE" id="PS50166">
    <property type="entry name" value="IMPORTIN_B_NT"/>
    <property type="match status" value="1"/>
</dbReference>
<keyword evidence="3" id="KW-0813">Transport</keyword>
<proteinExistence type="inferred from homology"/>
<organism evidence="6 7">
    <name type="scientific">Pneumocystis carinii (strain B80)</name>
    <name type="common">Rat pneumocystis pneumonia agent</name>
    <name type="synonym">Pneumocystis carinii f. sp. carinii</name>
    <dbReference type="NCBI Taxonomy" id="1408658"/>
    <lineage>
        <taxon>Eukaryota</taxon>
        <taxon>Fungi</taxon>
        <taxon>Dikarya</taxon>
        <taxon>Ascomycota</taxon>
        <taxon>Taphrinomycotina</taxon>
        <taxon>Pneumocystomycetes</taxon>
        <taxon>Pneumocystaceae</taxon>
        <taxon>Pneumocystis</taxon>
    </lineage>
</organism>
<dbReference type="RefSeq" id="XP_018224658.1">
    <property type="nucleotide sequence ID" value="XM_018371528.1"/>
</dbReference>